<name>A7RQ37_NEMVE</name>
<protein>
    <submittedName>
        <fullName evidence="2">Uncharacterized protein</fullName>
    </submittedName>
</protein>
<dbReference type="Proteomes" id="UP000001593">
    <property type="component" value="Unassembled WGS sequence"/>
</dbReference>
<keyword evidence="3" id="KW-1185">Reference proteome</keyword>
<organism evidence="2 3">
    <name type="scientific">Nematostella vectensis</name>
    <name type="common">Starlet sea anemone</name>
    <dbReference type="NCBI Taxonomy" id="45351"/>
    <lineage>
        <taxon>Eukaryota</taxon>
        <taxon>Metazoa</taxon>
        <taxon>Cnidaria</taxon>
        <taxon>Anthozoa</taxon>
        <taxon>Hexacorallia</taxon>
        <taxon>Actiniaria</taxon>
        <taxon>Edwardsiidae</taxon>
        <taxon>Nematostella</taxon>
    </lineage>
</organism>
<dbReference type="AlphaFoldDB" id="A7RQ37"/>
<dbReference type="PhylomeDB" id="A7RQ37"/>
<feature type="coiled-coil region" evidence="1">
    <location>
        <begin position="134"/>
        <end position="171"/>
    </location>
</feature>
<dbReference type="InParanoid" id="A7RQ37"/>
<gene>
    <name evidence="2" type="ORF">NEMVEDRAFT_v1g200425</name>
</gene>
<evidence type="ECO:0000256" key="1">
    <source>
        <dbReference type="SAM" id="Coils"/>
    </source>
</evidence>
<dbReference type="HOGENOM" id="CLU_967408_0_0_1"/>
<dbReference type="EMBL" id="DS469527">
    <property type="protein sequence ID" value="EDO46493.1"/>
    <property type="molecule type" value="Genomic_DNA"/>
</dbReference>
<keyword evidence="1" id="KW-0175">Coiled coil</keyword>
<sequence length="288" mass="32703">MATRAGEVSACESLEEFVGSPGTQVEFEGRPKRSGKPTLKVIEKRLRESFEAIETIWESCQSHLNKRRLSSDNASAESLKTENKNAKQTFEEYSSELLAIQELCAGVRDAYITAELDSMEQTAQRRSVCLANITQNASERIQELQDETRSLSEMQKRLLEMQARSESMLEEEEKALSRKRRTEPVKLESVRLDEEAELALAQVKILDKYLGDLDLAEKPAAPTLNLPNSDCKQRVQDYVNKHQAPLSVDYDNVTRALKREPRELNPLAPTYPAPWGTQHYMNPFESIP</sequence>
<evidence type="ECO:0000313" key="3">
    <source>
        <dbReference type="Proteomes" id="UP000001593"/>
    </source>
</evidence>
<evidence type="ECO:0000313" key="2">
    <source>
        <dbReference type="EMBL" id="EDO46493.1"/>
    </source>
</evidence>
<reference evidence="2 3" key="1">
    <citation type="journal article" date="2007" name="Science">
        <title>Sea anemone genome reveals ancestral eumetazoan gene repertoire and genomic organization.</title>
        <authorList>
            <person name="Putnam N.H."/>
            <person name="Srivastava M."/>
            <person name="Hellsten U."/>
            <person name="Dirks B."/>
            <person name="Chapman J."/>
            <person name="Salamov A."/>
            <person name="Terry A."/>
            <person name="Shapiro H."/>
            <person name="Lindquist E."/>
            <person name="Kapitonov V.V."/>
            <person name="Jurka J."/>
            <person name="Genikhovich G."/>
            <person name="Grigoriev I.V."/>
            <person name="Lucas S.M."/>
            <person name="Steele R.E."/>
            <person name="Finnerty J.R."/>
            <person name="Technau U."/>
            <person name="Martindale M.Q."/>
            <person name="Rokhsar D.S."/>
        </authorList>
    </citation>
    <scope>NUCLEOTIDE SEQUENCE [LARGE SCALE GENOMIC DNA]</scope>
    <source>
        <strain evidence="3">CH2 X CH6</strain>
    </source>
</reference>
<accession>A7RQ37</accession>
<proteinExistence type="predicted"/>